<name>A0A316VG26_9BASI</name>
<proteinExistence type="predicted"/>
<dbReference type="OrthoDB" id="239865at2759"/>
<evidence type="ECO:0000313" key="1">
    <source>
        <dbReference type="EMBL" id="PWN34435.1"/>
    </source>
</evidence>
<dbReference type="FunCoup" id="A0A316VG26">
    <property type="interactions" value="475"/>
</dbReference>
<dbReference type="Proteomes" id="UP000245771">
    <property type="component" value="Unassembled WGS sequence"/>
</dbReference>
<dbReference type="SUPFAM" id="SSF50978">
    <property type="entry name" value="WD40 repeat-like"/>
    <property type="match status" value="1"/>
</dbReference>
<gene>
    <name evidence="1" type="ORF">FA14DRAFT_148830</name>
</gene>
<dbReference type="PANTHER" id="PTHR13211">
    <property type="entry name" value="TELOMERASE CAJAL BODY PROTEIN 1"/>
    <property type="match status" value="1"/>
</dbReference>
<organism evidence="1 2">
    <name type="scientific">Meira miltonrushii</name>
    <dbReference type="NCBI Taxonomy" id="1280837"/>
    <lineage>
        <taxon>Eukaryota</taxon>
        <taxon>Fungi</taxon>
        <taxon>Dikarya</taxon>
        <taxon>Basidiomycota</taxon>
        <taxon>Ustilaginomycotina</taxon>
        <taxon>Exobasidiomycetes</taxon>
        <taxon>Exobasidiales</taxon>
        <taxon>Brachybasidiaceae</taxon>
        <taxon>Meira</taxon>
    </lineage>
</organism>
<accession>A0A316VG26</accession>
<dbReference type="InParanoid" id="A0A316VG26"/>
<protein>
    <submittedName>
        <fullName evidence="1">WD40 repeat-like protein</fullName>
    </submittedName>
</protein>
<evidence type="ECO:0000313" key="2">
    <source>
        <dbReference type="Proteomes" id="UP000245771"/>
    </source>
</evidence>
<dbReference type="InterPro" id="IPR051150">
    <property type="entry name" value="SWT21/TCAB1_mRNA_Telomere"/>
</dbReference>
<dbReference type="EMBL" id="KZ819604">
    <property type="protein sequence ID" value="PWN34435.1"/>
    <property type="molecule type" value="Genomic_DNA"/>
</dbReference>
<dbReference type="InterPro" id="IPR015943">
    <property type="entry name" value="WD40/YVTN_repeat-like_dom_sf"/>
</dbReference>
<dbReference type="RefSeq" id="XP_025354737.1">
    <property type="nucleotide sequence ID" value="XM_025497382.1"/>
</dbReference>
<dbReference type="AlphaFoldDB" id="A0A316VG26"/>
<dbReference type="GeneID" id="37019163"/>
<dbReference type="Gene3D" id="2.130.10.10">
    <property type="entry name" value="YVTN repeat-like/Quinoprotein amine dehydrogenase"/>
    <property type="match status" value="2"/>
</dbReference>
<reference evidence="1 2" key="1">
    <citation type="journal article" date="2018" name="Mol. Biol. Evol.">
        <title>Broad Genomic Sampling Reveals a Smut Pathogenic Ancestry of the Fungal Clade Ustilaginomycotina.</title>
        <authorList>
            <person name="Kijpornyongpan T."/>
            <person name="Mondo S.J."/>
            <person name="Barry K."/>
            <person name="Sandor L."/>
            <person name="Lee J."/>
            <person name="Lipzen A."/>
            <person name="Pangilinan J."/>
            <person name="LaButti K."/>
            <person name="Hainaut M."/>
            <person name="Henrissat B."/>
            <person name="Grigoriev I.V."/>
            <person name="Spatafora J.W."/>
            <person name="Aime M.C."/>
        </authorList>
    </citation>
    <scope>NUCLEOTIDE SEQUENCE [LARGE SCALE GENOMIC DNA]</scope>
    <source>
        <strain evidence="1 2">MCA 3882</strain>
    </source>
</reference>
<keyword evidence="2" id="KW-1185">Reference proteome</keyword>
<dbReference type="STRING" id="1280837.A0A316VG26"/>
<sequence>MSIPESVEGIWKPPNYSFDDEPIIASYIRGEDIARVAGPSCNPDTYFWRNIAWSPDGTHLLGQSDDHHLNLFRLDDDKLEYVFSVHAPTTLLSFAWYPFARQDDPQTWCFAIGARDVTIKLIDAYQGRTRATYGIIDHTERFKGPQSMAFSLDGTKLYCAHDSFLSIASLDKPGVYSHTSIRLTPSPRATRKGKAAAGQKGVISTITVTSDHLTGSTNDLVAIGTFAGTVGIYQIKGEAITDAEQLCLLGWKEEGSNGIAQIAFHPPVPHILFVTSRRASVIRAYDLRYVGSRRSFMHPAAEVALIGILQCQSERNEKRMESQQRIHFHLDWAGRYLISGNKTGEVCLWDVRSPESELETPQNALIPPLTRWKAAEDAIPAVAFHPSHPVVVVASGSRFWKSVDSKEDDVEFEDEKSLTYTVPDAALRLFKVSSDPIM</sequence>
<dbReference type="PANTHER" id="PTHR13211:SF0">
    <property type="entry name" value="TELOMERASE CAJAL BODY PROTEIN 1"/>
    <property type="match status" value="1"/>
</dbReference>
<dbReference type="InterPro" id="IPR036322">
    <property type="entry name" value="WD40_repeat_dom_sf"/>
</dbReference>